<organism evidence="7 8">
    <name type="scientific">Arcobacter nitrofigilis (strain ATCC 33309 / DSM 7299 / CCUG 15893 / LMG 7604 / NCTC 12251 / CI)</name>
    <name type="common">Campylobacter nitrofigilis</name>
    <dbReference type="NCBI Taxonomy" id="572480"/>
    <lineage>
        <taxon>Bacteria</taxon>
        <taxon>Pseudomonadati</taxon>
        <taxon>Campylobacterota</taxon>
        <taxon>Epsilonproteobacteria</taxon>
        <taxon>Campylobacterales</taxon>
        <taxon>Arcobacteraceae</taxon>
        <taxon>Arcobacter</taxon>
    </lineage>
</organism>
<evidence type="ECO:0000256" key="3">
    <source>
        <dbReference type="ARBA" id="ARBA00022692"/>
    </source>
</evidence>
<dbReference type="AlphaFoldDB" id="D5V3H4"/>
<keyword evidence="5 6" id="KW-0472">Membrane</keyword>
<accession>D5V3H4</accession>
<sequence length="210" mass="23967">MNIDIFIQGFIPLALAHFIALLSPGADFFILVSSSSKNGKVAGILTAFGIAFANGLYILFALFGILLIQNNQILFISIKLVGALYLLYLSYHLIFSKQRELFTNDKNIKKTKELLKNFLKGFLSAILNPKNSIFYFTMFSISSTHKIPLDFQIIYAFWMFFVVLFWDIFIVYLINSKNNRVLIQKYSNKIEKISGVILFVLGFAILISLF</sequence>
<evidence type="ECO:0000256" key="1">
    <source>
        <dbReference type="ARBA" id="ARBA00004651"/>
    </source>
</evidence>
<keyword evidence="3 6" id="KW-0812">Transmembrane</keyword>
<keyword evidence="2" id="KW-1003">Cell membrane</keyword>
<feature type="transmembrane region" description="Helical" evidence="6">
    <location>
        <begin position="193"/>
        <end position="209"/>
    </location>
</feature>
<feature type="transmembrane region" description="Helical" evidence="6">
    <location>
        <begin position="153"/>
        <end position="173"/>
    </location>
</feature>
<dbReference type="HOGENOM" id="CLU_079569_0_1_7"/>
<evidence type="ECO:0000256" key="5">
    <source>
        <dbReference type="ARBA" id="ARBA00023136"/>
    </source>
</evidence>
<dbReference type="GO" id="GO:0005886">
    <property type="term" value="C:plasma membrane"/>
    <property type="evidence" value="ECO:0007669"/>
    <property type="project" value="UniProtKB-SubCell"/>
</dbReference>
<keyword evidence="4 6" id="KW-1133">Transmembrane helix</keyword>
<dbReference type="PANTHER" id="PTHR30086:SF17">
    <property type="entry name" value="LYSE FAMILY TRANSLOCATOR"/>
    <property type="match status" value="1"/>
</dbReference>
<dbReference type="EMBL" id="CP001999">
    <property type="protein sequence ID" value="ADG91685.1"/>
    <property type="molecule type" value="Genomic_DNA"/>
</dbReference>
<reference evidence="7 8" key="1">
    <citation type="journal article" date="2010" name="Stand. Genomic Sci.">
        <title>Complete genome sequence of Arcobacter nitrofigilis type strain (CI).</title>
        <authorList>
            <person name="Pati A."/>
            <person name="Gronow S."/>
            <person name="Lapidus A."/>
            <person name="Copeland A."/>
            <person name="Glavina Del Rio T."/>
            <person name="Nolan M."/>
            <person name="Lucas S."/>
            <person name="Tice H."/>
            <person name="Cheng J.F."/>
            <person name="Han C."/>
            <person name="Chertkov O."/>
            <person name="Bruce D."/>
            <person name="Tapia R."/>
            <person name="Goodwin L."/>
            <person name="Pitluck S."/>
            <person name="Liolios K."/>
            <person name="Ivanova N."/>
            <person name="Mavromatis K."/>
            <person name="Chen A."/>
            <person name="Palaniappan K."/>
            <person name="Land M."/>
            <person name="Hauser L."/>
            <person name="Chang Y.J."/>
            <person name="Jeffries C.D."/>
            <person name="Detter J.C."/>
            <person name="Rohde M."/>
            <person name="Goker M."/>
            <person name="Bristow J."/>
            <person name="Eisen J.A."/>
            <person name="Markowitz V."/>
            <person name="Hugenholtz P."/>
            <person name="Klenk H.P."/>
            <person name="Kyrpides N.C."/>
        </authorList>
    </citation>
    <scope>NUCLEOTIDE SEQUENCE [LARGE SCALE GENOMIC DNA]</scope>
    <source>
        <strain evidence="8">ATCC 33309 / DSM 7299 / CCUG 15893 / LMG 7604 / NCTC 12251 / CI</strain>
    </source>
</reference>
<dbReference type="Proteomes" id="UP000000939">
    <property type="component" value="Chromosome"/>
</dbReference>
<evidence type="ECO:0000256" key="4">
    <source>
        <dbReference type="ARBA" id="ARBA00022989"/>
    </source>
</evidence>
<evidence type="ECO:0000256" key="2">
    <source>
        <dbReference type="ARBA" id="ARBA00022475"/>
    </source>
</evidence>
<dbReference type="PANTHER" id="PTHR30086">
    <property type="entry name" value="ARGININE EXPORTER PROTEIN ARGO"/>
    <property type="match status" value="1"/>
</dbReference>
<dbReference type="Pfam" id="PF01810">
    <property type="entry name" value="LysE"/>
    <property type="match status" value="1"/>
</dbReference>
<feature type="transmembrane region" description="Helical" evidence="6">
    <location>
        <begin position="74"/>
        <end position="96"/>
    </location>
</feature>
<keyword evidence="8" id="KW-1185">Reference proteome</keyword>
<evidence type="ECO:0000313" key="8">
    <source>
        <dbReference type="Proteomes" id="UP000000939"/>
    </source>
</evidence>
<dbReference type="eggNOG" id="COG1280">
    <property type="taxonomic scope" value="Bacteria"/>
</dbReference>
<feature type="transmembrane region" description="Helical" evidence="6">
    <location>
        <begin position="117"/>
        <end position="141"/>
    </location>
</feature>
<dbReference type="InterPro" id="IPR001123">
    <property type="entry name" value="LeuE-type"/>
</dbReference>
<proteinExistence type="predicted"/>
<feature type="transmembrane region" description="Helical" evidence="6">
    <location>
        <begin position="44"/>
        <end position="68"/>
    </location>
</feature>
<protein>
    <submittedName>
        <fullName evidence="7">Lysine exporter protein (LYSE/YGGA)</fullName>
    </submittedName>
</protein>
<gene>
    <name evidence="7" type="ordered locus">Arnit_0015</name>
</gene>
<dbReference type="GO" id="GO:0015171">
    <property type="term" value="F:amino acid transmembrane transporter activity"/>
    <property type="evidence" value="ECO:0007669"/>
    <property type="project" value="TreeGrafter"/>
</dbReference>
<dbReference type="RefSeq" id="WP_013133830.1">
    <property type="nucleotide sequence ID" value="NC_014166.1"/>
</dbReference>
<dbReference type="OrthoDB" id="9807053at2"/>
<dbReference type="STRING" id="572480.Arnit_0015"/>
<evidence type="ECO:0000256" key="6">
    <source>
        <dbReference type="SAM" id="Phobius"/>
    </source>
</evidence>
<name>D5V3H4_ARCNC</name>
<dbReference type="KEGG" id="ant:Arnit_0015"/>
<comment type="subcellular location">
    <subcellularLocation>
        <location evidence="1">Cell membrane</location>
        <topology evidence="1">Multi-pass membrane protein</topology>
    </subcellularLocation>
</comment>
<evidence type="ECO:0000313" key="7">
    <source>
        <dbReference type="EMBL" id="ADG91685.1"/>
    </source>
</evidence>
<feature type="transmembrane region" description="Helical" evidence="6">
    <location>
        <begin position="6"/>
        <end position="32"/>
    </location>
</feature>